<gene>
    <name evidence="5" type="ORF">T265_08663</name>
</gene>
<dbReference type="Pfam" id="PF13868">
    <property type="entry name" value="TPH"/>
    <property type="match status" value="1"/>
</dbReference>
<dbReference type="OrthoDB" id="331765at2759"/>
<dbReference type="EMBL" id="KL596849">
    <property type="protein sequence ID" value="KER23442.1"/>
    <property type="molecule type" value="Genomic_DNA"/>
</dbReference>
<feature type="region of interest" description="Disordered" evidence="3">
    <location>
        <begin position="228"/>
        <end position="247"/>
    </location>
</feature>
<dbReference type="RefSeq" id="XP_009172798.1">
    <property type="nucleotide sequence ID" value="XM_009174534.1"/>
</dbReference>
<evidence type="ECO:0000313" key="6">
    <source>
        <dbReference type="Proteomes" id="UP000054324"/>
    </source>
</evidence>
<protein>
    <recommendedName>
        <fullName evidence="4">Trichohyalin-plectin-homology domain-containing protein</fullName>
    </recommendedName>
</protein>
<dbReference type="Proteomes" id="UP000054324">
    <property type="component" value="Unassembled WGS sequence"/>
</dbReference>
<dbReference type="AlphaFoldDB" id="A0A074ZCT5"/>
<feature type="region of interest" description="Disordered" evidence="3">
    <location>
        <begin position="644"/>
        <end position="680"/>
    </location>
</feature>
<feature type="compositionally biased region" description="Basic and acidic residues" evidence="3">
    <location>
        <begin position="110"/>
        <end position="123"/>
    </location>
</feature>
<feature type="coiled-coil region" evidence="2">
    <location>
        <begin position="416"/>
        <end position="448"/>
    </location>
</feature>
<dbReference type="PANTHER" id="PTHR28663:SF1">
    <property type="entry name" value="CILIA- AND FLAGELLA- ASSOCIATED PROTEIN 210"/>
    <property type="match status" value="1"/>
</dbReference>
<dbReference type="STRING" id="6198.A0A074ZCT5"/>
<reference evidence="5 6" key="1">
    <citation type="submission" date="2013-11" db="EMBL/GenBank/DDBJ databases">
        <title>Opisthorchis viverrini - life in the bile duct.</title>
        <authorList>
            <person name="Young N.D."/>
            <person name="Nagarajan N."/>
            <person name="Lin S.J."/>
            <person name="Korhonen P.K."/>
            <person name="Jex A.R."/>
            <person name="Hall R.S."/>
            <person name="Safavi-Hemami H."/>
            <person name="Kaewkong W."/>
            <person name="Bertrand D."/>
            <person name="Gao S."/>
            <person name="Seet Q."/>
            <person name="Wongkham S."/>
            <person name="Teh B.T."/>
            <person name="Wongkham C."/>
            <person name="Intapan P.M."/>
            <person name="Maleewong W."/>
            <person name="Yang X."/>
            <person name="Hu M."/>
            <person name="Wang Z."/>
            <person name="Hofmann A."/>
            <person name="Sternberg P.W."/>
            <person name="Tan P."/>
            <person name="Wang J."/>
            <person name="Gasser R.B."/>
        </authorList>
    </citation>
    <scope>NUCLEOTIDE SEQUENCE [LARGE SCALE GENOMIC DNA]</scope>
</reference>
<feature type="compositionally biased region" description="Polar residues" evidence="3">
    <location>
        <begin position="167"/>
        <end position="184"/>
    </location>
</feature>
<feature type="domain" description="Trichohyalin-plectin-homology" evidence="4">
    <location>
        <begin position="285"/>
        <end position="625"/>
    </location>
</feature>
<keyword evidence="1 2" id="KW-0175">Coiled coil</keyword>
<keyword evidence="6" id="KW-1185">Reference proteome</keyword>
<dbReference type="GeneID" id="20322842"/>
<name>A0A074ZCT5_OPIVI</name>
<evidence type="ECO:0000256" key="3">
    <source>
        <dbReference type="SAM" id="MobiDB-lite"/>
    </source>
</evidence>
<dbReference type="InterPro" id="IPR043597">
    <property type="entry name" value="TPH_dom"/>
</dbReference>
<feature type="coiled-coil region" evidence="2">
    <location>
        <begin position="477"/>
        <end position="545"/>
    </location>
</feature>
<dbReference type="InterPro" id="IPR039986">
    <property type="entry name" value="CFAP210"/>
</dbReference>
<organism evidence="5 6">
    <name type="scientific">Opisthorchis viverrini</name>
    <name type="common">Southeast Asian liver fluke</name>
    <dbReference type="NCBI Taxonomy" id="6198"/>
    <lineage>
        <taxon>Eukaryota</taxon>
        <taxon>Metazoa</taxon>
        <taxon>Spiralia</taxon>
        <taxon>Lophotrochozoa</taxon>
        <taxon>Platyhelminthes</taxon>
        <taxon>Trematoda</taxon>
        <taxon>Digenea</taxon>
        <taxon>Opisthorchiida</taxon>
        <taxon>Opisthorchiata</taxon>
        <taxon>Opisthorchiidae</taxon>
        <taxon>Opisthorchis</taxon>
    </lineage>
</organism>
<accession>A0A074ZCT5</accession>
<proteinExistence type="predicted"/>
<feature type="region of interest" description="Disordered" evidence="3">
    <location>
        <begin position="106"/>
        <end position="134"/>
    </location>
</feature>
<dbReference type="GO" id="GO:0005879">
    <property type="term" value="C:axonemal microtubule"/>
    <property type="evidence" value="ECO:0007669"/>
    <property type="project" value="TreeGrafter"/>
</dbReference>
<dbReference type="PANTHER" id="PTHR28663">
    <property type="entry name" value="COILED-COIL DOMAIN-CONTAINING PROTEIN 173"/>
    <property type="match status" value="1"/>
</dbReference>
<evidence type="ECO:0000256" key="2">
    <source>
        <dbReference type="SAM" id="Coils"/>
    </source>
</evidence>
<dbReference type="KEGG" id="ovi:T265_08663"/>
<sequence>MIRRTFSRITRTDFQILYGAYVRPLLEYANQVVYSGRTKDVTLIERVQRAATRMVAGLKSVDYETRLAMLDLFPLEYRRLRGDLILTYALFEQSLANRFFTVDPANTRRGHSERQPLTDKNKTDPGNLGKSLDPVYQSVNPLYKSVDSTVQASCHKFAHKPAGPGQNDASSELGNQTNCKPKPTIANQCNQLRKVKVLSQEEWKRLNAKLQGDDAENAKLEEKRLANEKLRQTSQEMGSRQKKLDERAKRLADEEAARVAIDIEEAKLQAEQRKAAIEEAKLKMYYQTDQMKQLHSALLLTEVLQERNAQLELKELCERTKGDKEKVLVEQWKRELAEAERQEQEKVAARRAKNIQIANELKEQIKEHIEAKKLEESEKLAEREMLLKIAAEDEEERKRLIQRERVLGLDLNSDYKEQMKRNQKMKEIERLKEEEEEEQCRIFAAAKRKMTTMRVLKEREMFKAREEQMERIKNFLSEQLKLKYKDEEERYARASAEKQETENLKEAEKAKLRAQRIAEINAHRLEEIQRHRKEEEAQKRAELEEVRIRNEAMRAANEYEAACQADRAAKLKALSKEYMELKKQQDDSKKLERETEIRLAGVGNKLAQKEREIFQDYSKRVIEHCKANGRNVYPLERVARAHSLLRPDLSPPGGGTGEDLGESSNNTGKTNGQRVQQQRL</sequence>
<feature type="coiled-coil region" evidence="2">
    <location>
        <begin position="322"/>
        <end position="378"/>
    </location>
</feature>
<feature type="region of interest" description="Disordered" evidence="3">
    <location>
        <begin position="157"/>
        <end position="184"/>
    </location>
</feature>
<evidence type="ECO:0000313" key="5">
    <source>
        <dbReference type="EMBL" id="KER23442.1"/>
    </source>
</evidence>
<feature type="compositionally biased region" description="Polar residues" evidence="3">
    <location>
        <begin position="662"/>
        <end position="680"/>
    </location>
</feature>
<dbReference type="CTD" id="20322842"/>
<evidence type="ECO:0000259" key="4">
    <source>
        <dbReference type="Pfam" id="PF13868"/>
    </source>
</evidence>
<evidence type="ECO:0000256" key="1">
    <source>
        <dbReference type="ARBA" id="ARBA00023054"/>
    </source>
</evidence>